<evidence type="ECO:0000313" key="1">
    <source>
        <dbReference type="EMBL" id="CAB4709299.1"/>
    </source>
</evidence>
<accession>A0A6J6QEF3</accession>
<reference evidence="1" key="1">
    <citation type="submission" date="2020-05" db="EMBL/GenBank/DDBJ databases">
        <authorList>
            <person name="Chiriac C."/>
            <person name="Salcher M."/>
            <person name="Ghai R."/>
            <person name="Kavagutti S V."/>
        </authorList>
    </citation>
    <scope>NUCLEOTIDE SEQUENCE</scope>
</reference>
<dbReference type="InterPro" id="IPR036641">
    <property type="entry name" value="HPT_dom_sf"/>
</dbReference>
<proteinExistence type="predicted"/>
<organism evidence="1">
    <name type="scientific">freshwater metagenome</name>
    <dbReference type="NCBI Taxonomy" id="449393"/>
    <lineage>
        <taxon>unclassified sequences</taxon>
        <taxon>metagenomes</taxon>
        <taxon>ecological metagenomes</taxon>
    </lineage>
</organism>
<name>A0A6J6QEF3_9ZZZZ</name>
<protein>
    <submittedName>
        <fullName evidence="1">Unannotated protein</fullName>
    </submittedName>
</protein>
<dbReference type="SUPFAM" id="SSF47226">
    <property type="entry name" value="Histidine-containing phosphotransfer domain, HPT domain"/>
    <property type="match status" value="1"/>
</dbReference>
<sequence length="114" mass="12635">MSVFDEEALIKLGRDLTNMRFALQFAQRYRTMLAQRVDRILLALQEDDAVEAMDATLSLKVASTTVGTVELADLALLIEVDVRSRELARARELAARLPDAAARADRALADYLVA</sequence>
<dbReference type="EMBL" id="CAEZXR010000150">
    <property type="protein sequence ID" value="CAB4709299.1"/>
    <property type="molecule type" value="Genomic_DNA"/>
</dbReference>
<dbReference type="Gene3D" id="1.20.120.160">
    <property type="entry name" value="HPT domain"/>
    <property type="match status" value="1"/>
</dbReference>
<dbReference type="AlphaFoldDB" id="A0A6J6QEF3"/>
<gene>
    <name evidence="1" type="ORF">UFOPK2579_01358</name>
</gene>
<dbReference type="GO" id="GO:0000160">
    <property type="term" value="P:phosphorelay signal transduction system"/>
    <property type="evidence" value="ECO:0007669"/>
    <property type="project" value="InterPro"/>
</dbReference>